<organism evidence="2 3">
    <name type="scientific">Fusarium ambrosium</name>
    <dbReference type="NCBI Taxonomy" id="131363"/>
    <lineage>
        <taxon>Eukaryota</taxon>
        <taxon>Fungi</taxon>
        <taxon>Dikarya</taxon>
        <taxon>Ascomycota</taxon>
        <taxon>Pezizomycotina</taxon>
        <taxon>Sordariomycetes</taxon>
        <taxon>Hypocreomycetidae</taxon>
        <taxon>Hypocreales</taxon>
        <taxon>Nectriaceae</taxon>
        <taxon>Fusarium</taxon>
        <taxon>Fusarium solani species complex</taxon>
    </lineage>
</organism>
<keyword evidence="3" id="KW-1185">Reference proteome</keyword>
<comment type="caution">
    <text evidence="2">The sequence shown here is derived from an EMBL/GenBank/DDBJ whole genome shotgun (WGS) entry which is preliminary data.</text>
</comment>
<gene>
    <name evidence="2" type="ORF">CDV31_006995</name>
</gene>
<name>A0A428UA32_9HYPO</name>
<evidence type="ECO:0000256" key="1">
    <source>
        <dbReference type="SAM" id="Phobius"/>
    </source>
</evidence>
<dbReference type="Proteomes" id="UP000288429">
    <property type="component" value="Unassembled WGS sequence"/>
</dbReference>
<feature type="transmembrane region" description="Helical" evidence="1">
    <location>
        <begin position="217"/>
        <end position="237"/>
    </location>
</feature>
<keyword evidence="1" id="KW-0812">Transmembrane</keyword>
<dbReference type="PANTHER" id="PTHR35394:SF5">
    <property type="entry name" value="DUF3176 DOMAIN-CONTAINING PROTEIN"/>
    <property type="match status" value="1"/>
</dbReference>
<keyword evidence="1" id="KW-1133">Transmembrane helix</keyword>
<sequence>MLLAVQFLQANESWQNNQSFWEDTTVTSHECSLYFCVNEYEAVVEEGILHEKVVSSWKRRNRPSYHSKEVEQFFDYANETLDMDGAWIDDLSDLQIAVIDENYNSRSRNLSQVTFNITEESIVSVLKNLKDGFTLQDCLSGPNCTAKSGRYIYPGLGGPKPPGLMTGLGETGNITLTFENVALSLTKWMRDREFSSSSTASGNATTTIVITHVQWEFLGFPAATLAVGIIFAALSIWDTQRIKRRAWKDSALATLAHAPAGAFKANLQAAAATGKIAEIGKASGVTMQYRDGLGQLELTSKEDRLRLS</sequence>
<reference evidence="2 3" key="1">
    <citation type="submission" date="2017-06" db="EMBL/GenBank/DDBJ databases">
        <title>Cmopartive genomic analysis of Ambrosia Fusariam Clade fungi.</title>
        <authorList>
            <person name="Stajich J.E."/>
            <person name="Carrillo J."/>
            <person name="Kijimoto T."/>
            <person name="Eskalen A."/>
            <person name="O'Donnell K."/>
            <person name="Kasson M."/>
        </authorList>
    </citation>
    <scope>NUCLEOTIDE SEQUENCE [LARGE SCALE GENOMIC DNA]</scope>
    <source>
        <strain evidence="2 3">NRRL 20438</strain>
    </source>
</reference>
<dbReference type="EMBL" id="NIZV01000082">
    <property type="protein sequence ID" value="RSM11096.1"/>
    <property type="molecule type" value="Genomic_DNA"/>
</dbReference>
<dbReference type="PANTHER" id="PTHR35394">
    <property type="entry name" value="DUF3176 DOMAIN-CONTAINING PROTEIN"/>
    <property type="match status" value="1"/>
</dbReference>
<protein>
    <submittedName>
        <fullName evidence="2">Uncharacterized protein</fullName>
    </submittedName>
</protein>
<proteinExistence type="predicted"/>
<accession>A0A428UA32</accession>
<evidence type="ECO:0000313" key="2">
    <source>
        <dbReference type="EMBL" id="RSM11096.1"/>
    </source>
</evidence>
<evidence type="ECO:0000313" key="3">
    <source>
        <dbReference type="Proteomes" id="UP000288429"/>
    </source>
</evidence>
<keyword evidence="1" id="KW-0472">Membrane</keyword>
<dbReference type="AlphaFoldDB" id="A0A428UA32"/>